<dbReference type="InterPro" id="IPR052029">
    <property type="entry name" value="PpiD_chaperone"/>
</dbReference>
<dbReference type="PANTHER" id="PTHR47529:SF1">
    <property type="entry name" value="PERIPLASMIC CHAPERONE PPID"/>
    <property type="match status" value="1"/>
</dbReference>
<keyword evidence="2" id="KW-1003">Cell membrane</keyword>
<reference evidence="13 14" key="1">
    <citation type="submission" date="2019-11" db="EMBL/GenBank/DDBJ databases">
        <title>Type strains purchased from KCTC, JCM and DSMZ.</title>
        <authorList>
            <person name="Lu H."/>
        </authorList>
    </citation>
    <scope>NUCLEOTIDE SEQUENCE [LARGE SCALE GENOMIC DNA]</scope>
    <source>
        <strain evidence="13 14">JCM 31587</strain>
    </source>
</reference>
<sequence>MFDFVRTHQKLMQIILALLIVPSFVLVGVSGVKLFGEDANTIAKVAGHPLTQQEWENAQRNQLDRMRQQMGKQFDQKLFDTPEFKQGILDQLIAQRAINAEIRNSHLTVSDAKIQQTVLAQLPMLVKADGTFDTNQYVQILANQGMNVSMHQDQLRNELTLEQVSSGIELSGFVPRTVSKAVSDFGSQEREVQELALPVSKFLPDVKVTDEMVKAFYDKNAKLFEIPESAKIEYVVLNADAIAAQVTVTDQEVADYYKANTGRFTEPESRRASHILILGDKDKAAAKVKAEAILAEVRKNPADFAKIAKAKSEDPGSADKGGDLGILQKDAFVKPVEEAILKLKQGEISGLVESDYGYHIITVTELKPTHVKPLDEVKGDIAAEIKKAKAGKLYTDMSSDFTDTVYSQYESLKPAADKLKLKIETVEGIGRQPNPILGAAPFNNPKFLAALFTDDTLKNKRNTEAVEVAPQTLIAGRIVEFKPASKKPLAEVESAIKQRVAVEEAVKAATKAGEEKLAAAKKTGDATGFGEVKTISRAKADGINPAAVAAVMKADVSKLPAYVGVEIPGQGYGVYRIGKVGQPAAQDKDRREQEAQRINQIVAQQEMTSYVEALKQKAKVKILRPVATIKKQAE</sequence>
<dbReference type="Pfam" id="PF13616">
    <property type="entry name" value="Rotamase_3"/>
    <property type="match status" value="1"/>
</dbReference>
<dbReference type="AlphaFoldDB" id="A0A6L6QKK6"/>
<keyword evidence="11 13" id="KW-0413">Isomerase</keyword>
<dbReference type="OrthoDB" id="9812372at2"/>
<protein>
    <recommendedName>
        <fullName evidence="9">Periplasmic chaperone PpiD</fullName>
    </recommendedName>
    <alternativeName>
        <fullName evidence="10">Periplasmic folding chaperone</fullName>
    </alternativeName>
</protein>
<name>A0A6L6QKK6_9BURK</name>
<keyword evidence="5" id="KW-1133">Transmembrane helix</keyword>
<dbReference type="SUPFAM" id="SSF109998">
    <property type="entry name" value="Triger factor/SurA peptide-binding domain-like"/>
    <property type="match status" value="1"/>
</dbReference>
<dbReference type="EMBL" id="WNKX01000015">
    <property type="protein sequence ID" value="MTW12701.1"/>
    <property type="molecule type" value="Genomic_DNA"/>
</dbReference>
<dbReference type="InterPro" id="IPR027304">
    <property type="entry name" value="Trigger_fact/SurA_dom_sf"/>
</dbReference>
<dbReference type="Gene3D" id="1.10.4030.10">
    <property type="entry name" value="Porin chaperone SurA, peptide-binding domain"/>
    <property type="match status" value="1"/>
</dbReference>
<proteinExistence type="inferred from homology"/>
<dbReference type="GO" id="GO:0005886">
    <property type="term" value="C:plasma membrane"/>
    <property type="evidence" value="ECO:0007669"/>
    <property type="project" value="UniProtKB-SubCell"/>
</dbReference>
<dbReference type="RefSeq" id="WP_155455622.1">
    <property type="nucleotide sequence ID" value="NZ_WNKX01000015.1"/>
</dbReference>
<evidence type="ECO:0000256" key="5">
    <source>
        <dbReference type="ARBA" id="ARBA00022989"/>
    </source>
</evidence>
<evidence type="ECO:0000256" key="11">
    <source>
        <dbReference type="PROSITE-ProRule" id="PRU00278"/>
    </source>
</evidence>
<keyword evidence="7" id="KW-0143">Chaperone</keyword>
<dbReference type="Pfam" id="PF13624">
    <property type="entry name" value="SurA_N_3"/>
    <property type="match status" value="1"/>
</dbReference>
<comment type="caution">
    <text evidence="13">The sequence shown here is derived from an EMBL/GenBank/DDBJ whole genome shotgun (WGS) entry which is preliminary data.</text>
</comment>
<dbReference type="InterPro" id="IPR046357">
    <property type="entry name" value="PPIase_dom_sf"/>
</dbReference>
<dbReference type="GO" id="GO:0003755">
    <property type="term" value="F:peptidyl-prolyl cis-trans isomerase activity"/>
    <property type="evidence" value="ECO:0007669"/>
    <property type="project" value="UniProtKB-KW"/>
</dbReference>
<keyword evidence="4" id="KW-0812">Transmembrane</keyword>
<gene>
    <name evidence="13" type="ORF">GM658_19010</name>
</gene>
<organism evidence="13 14">
    <name type="scientific">Massilia eburnea</name>
    <dbReference type="NCBI Taxonomy" id="1776165"/>
    <lineage>
        <taxon>Bacteria</taxon>
        <taxon>Pseudomonadati</taxon>
        <taxon>Pseudomonadota</taxon>
        <taxon>Betaproteobacteria</taxon>
        <taxon>Burkholderiales</taxon>
        <taxon>Oxalobacteraceae</taxon>
        <taxon>Telluria group</taxon>
        <taxon>Massilia</taxon>
    </lineage>
</organism>
<dbReference type="PANTHER" id="PTHR47529">
    <property type="entry name" value="PEPTIDYL-PROLYL CIS-TRANS ISOMERASE D"/>
    <property type="match status" value="1"/>
</dbReference>
<dbReference type="PROSITE" id="PS50198">
    <property type="entry name" value="PPIC_PPIASE_2"/>
    <property type="match status" value="1"/>
</dbReference>
<evidence type="ECO:0000256" key="2">
    <source>
        <dbReference type="ARBA" id="ARBA00022475"/>
    </source>
</evidence>
<dbReference type="SUPFAM" id="SSF54534">
    <property type="entry name" value="FKBP-like"/>
    <property type="match status" value="1"/>
</dbReference>
<keyword evidence="6" id="KW-0472">Membrane</keyword>
<dbReference type="Proteomes" id="UP000472320">
    <property type="component" value="Unassembled WGS sequence"/>
</dbReference>
<evidence type="ECO:0000256" key="7">
    <source>
        <dbReference type="ARBA" id="ARBA00023186"/>
    </source>
</evidence>
<comment type="subcellular location">
    <subcellularLocation>
        <location evidence="1">Cell inner membrane</location>
        <topology evidence="1">Single-pass type II membrane protein</topology>
        <orientation evidence="1">Periplasmic side</orientation>
    </subcellularLocation>
</comment>
<evidence type="ECO:0000256" key="9">
    <source>
        <dbReference type="ARBA" id="ARBA00040743"/>
    </source>
</evidence>
<dbReference type="Gene3D" id="3.10.50.40">
    <property type="match status" value="1"/>
</dbReference>
<evidence type="ECO:0000256" key="1">
    <source>
        <dbReference type="ARBA" id="ARBA00004382"/>
    </source>
</evidence>
<evidence type="ECO:0000256" key="8">
    <source>
        <dbReference type="ARBA" id="ARBA00038408"/>
    </source>
</evidence>
<feature type="domain" description="PpiC" evidence="12">
    <location>
        <begin position="267"/>
        <end position="365"/>
    </location>
</feature>
<accession>A0A6L6QKK6</accession>
<evidence type="ECO:0000313" key="13">
    <source>
        <dbReference type="EMBL" id="MTW12701.1"/>
    </source>
</evidence>
<evidence type="ECO:0000256" key="10">
    <source>
        <dbReference type="ARBA" id="ARBA00042775"/>
    </source>
</evidence>
<keyword evidence="14" id="KW-1185">Reference proteome</keyword>
<evidence type="ECO:0000256" key="3">
    <source>
        <dbReference type="ARBA" id="ARBA00022519"/>
    </source>
</evidence>
<evidence type="ECO:0000313" key="14">
    <source>
        <dbReference type="Proteomes" id="UP000472320"/>
    </source>
</evidence>
<comment type="similarity">
    <text evidence="8">Belongs to the PpiD chaperone family.</text>
</comment>
<evidence type="ECO:0000259" key="12">
    <source>
        <dbReference type="PROSITE" id="PS50198"/>
    </source>
</evidence>
<keyword evidence="11" id="KW-0697">Rotamase</keyword>
<keyword evidence="3" id="KW-0997">Cell inner membrane</keyword>
<evidence type="ECO:0000256" key="4">
    <source>
        <dbReference type="ARBA" id="ARBA00022692"/>
    </source>
</evidence>
<dbReference type="InterPro" id="IPR000297">
    <property type="entry name" value="PPIase_PpiC"/>
</dbReference>
<evidence type="ECO:0000256" key="6">
    <source>
        <dbReference type="ARBA" id="ARBA00023136"/>
    </source>
</evidence>